<sequence>MAITRKLSTPPVQPPVEPVVAASPDISPSVPLPPAIYPSGISQVDEDETMADFEPSKALNDNILNKI</sequence>
<dbReference type="Proteomes" id="UP000650833">
    <property type="component" value="Unassembled WGS sequence"/>
</dbReference>
<evidence type="ECO:0000313" key="1">
    <source>
        <dbReference type="EMBL" id="KAG2189693.1"/>
    </source>
</evidence>
<keyword evidence="2" id="KW-1185">Reference proteome</keyword>
<proteinExistence type="predicted"/>
<name>A0A8H7QBW7_9FUNG</name>
<organism evidence="1 2">
    <name type="scientific">Mucor plumbeus</name>
    <dbReference type="NCBI Taxonomy" id="97098"/>
    <lineage>
        <taxon>Eukaryota</taxon>
        <taxon>Fungi</taxon>
        <taxon>Fungi incertae sedis</taxon>
        <taxon>Mucoromycota</taxon>
        <taxon>Mucoromycotina</taxon>
        <taxon>Mucoromycetes</taxon>
        <taxon>Mucorales</taxon>
        <taxon>Mucorineae</taxon>
        <taxon>Mucoraceae</taxon>
        <taxon>Mucor</taxon>
    </lineage>
</organism>
<reference evidence="1" key="1">
    <citation type="submission" date="2020-12" db="EMBL/GenBank/DDBJ databases">
        <title>Metabolic potential, ecology and presence of endohyphal bacteria is reflected in genomic diversity of Mucoromycotina.</title>
        <authorList>
            <person name="Muszewska A."/>
            <person name="Okrasinska A."/>
            <person name="Steczkiewicz K."/>
            <person name="Drgas O."/>
            <person name="Orlowska M."/>
            <person name="Perlinska-Lenart U."/>
            <person name="Aleksandrzak-Piekarczyk T."/>
            <person name="Szatraj K."/>
            <person name="Zielenkiewicz U."/>
            <person name="Pilsyk S."/>
            <person name="Malc E."/>
            <person name="Mieczkowski P."/>
            <person name="Kruszewska J.S."/>
            <person name="Biernat P."/>
            <person name="Pawlowska J."/>
        </authorList>
    </citation>
    <scope>NUCLEOTIDE SEQUENCE</scope>
    <source>
        <strain evidence="1">CBS 226.32</strain>
    </source>
</reference>
<protein>
    <submittedName>
        <fullName evidence="1">Uncharacterized protein</fullName>
    </submittedName>
</protein>
<dbReference type="EMBL" id="JAEPRC010001251">
    <property type="protein sequence ID" value="KAG2189693.1"/>
    <property type="molecule type" value="Genomic_DNA"/>
</dbReference>
<gene>
    <name evidence="1" type="ORF">INT46_002389</name>
</gene>
<evidence type="ECO:0000313" key="2">
    <source>
        <dbReference type="Proteomes" id="UP000650833"/>
    </source>
</evidence>
<accession>A0A8H7QBW7</accession>
<comment type="caution">
    <text evidence="1">The sequence shown here is derived from an EMBL/GenBank/DDBJ whole genome shotgun (WGS) entry which is preliminary data.</text>
</comment>
<dbReference type="AlphaFoldDB" id="A0A8H7QBW7"/>